<evidence type="ECO:0000313" key="2">
    <source>
        <dbReference type="Proteomes" id="UP000825679"/>
    </source>
</evidence>
<dbReference type="RefSeq" id="WP_221004870.1">
    <property type="nucleotide sequence ID" value="NZ_CP081150.1"/>
</dbReference>
<proteinExistence type="predicted"/>
<evidence type="ECO:0000313" key="1">
    <source>
        <dbReference type="EMBL" id="QZA76464.1"/>
    </source>
</evidence>
<dbReference type="EMBL" id="CP081150">
    <property type="protein sequence ID" value="QZA76464.1"/>
    <property type="molecule type" value="Genomic_DNA"/>
</dbReference>
<dbReference type="Proteomes" id="UP000825679">
    <property type="component" value="Chromosome"/>
</dbReference>
<protein>
    <submittedName>
        <fullName evidence="1">Uncharacterized protein</fullName>
    </submittedName>
</protein>
<organism evidence="1 2">
    <name type="scientific">Deefgea tanakiae</name>
    <dbReference type="NCBI Taxonomy" id="2865840"/>
    <lineage>
        <taxon>Bacteria</taxon>
        <taxon>Pseudomonadati</taxon>
        <taxon>Pseudomonadota</taxon>
        <taxon>Betaproteobacteria</taxon>
        <taxon>Neisseriales</taxon>
        <taxon>Chitinibacteraceae</taxon>
        <taxon>Deefgea</taxon>
    </lineage>
</organism>
<name>A0ABX8Z1L7_9NEIS</name>
<sequence length="159" mass="18242">MMMYDSSLIDLIRLGEQKKQCEIPSFATQIASMTFSVVRKNMSAQEIKGVISCVEYLLKTLTWRENIFGIPFLWKSYTSTLFLSNDYYKLMSESIVATVLQYCYCSVESGAFLSEELLSDLINGIEIACIRATRQDSIHYDDDVQLLDHAEFSRLISKQ</sequence>
<reference evidence="1 2" key="1">
    <citation type="submission" date="2021-08" db="EMBL/GenBank/DDBJ databases">
        <title>complete genome sequencing of Deefgea sp. D25.</title>
        <authorList>
            <person name="Bae J.-W."/>
            <person name="Gim D.-H."/>
        </authorList>
    </citation>
    <scope>NUCLEOTIDE SEQUENCE [LARGE SCALE GENOMIC DNA]</scope>
    <source>
        <strain evidence="1 2">D25</strain>
    </source>
</reference>
<keyword evidence="2" id="KW-1185">Reference proteome</keyword>
<accession>A0ABX8Z1L7</accession>
<gene>
    <name evidence="1" type="ORF">K4H28_08885</name>
</gene>